<protein>
    <submittedName>
        <fullName evidence="1">Uncharacterized protein</fullName>
    </submittedName>
</protein>
<sequence length="52" mass="5774">MGGGRVKNGPIAIRFLTILETHLENSNCITGNSDIKIKIKENLLLTNQQIPR</sequence>
<dbReference type="EMBL" id="AESD01000036">
    <property type="protein sequence ID" value="EHJ15094.1"/>
    <property type="molecule type" value="Genomic_DNA"/>
</dbReference>
<evidence type="ECO:0000313" key="2">
    <source>
        <dbReference type="Proteomes" id="UP000003477"/>
    </source>
</evidence>
<proteinExistence type="predicted"/>
<dbReference type="Proteomes" id="UP000003477">
    <property type="component" value="Unassembled WGS sequence"/>
</dbReference>
<reference evidence="1 2" key="1">
    <citation type="journal article" date="2011" name="Front. Microbiol.">
        <title>Two Strains of Crocosphaera watsonii with Highly Conserved Genomes are Distinguished by Strain-Specific Features.</title>
        <authorList>
            <person name="Bench S.R."/>
            <person name="Ilikchyan I.N."/>
            <person name="Tripp H.J."/>
            <person name="Zehr J.P."/>
        </authorList>
    </citation>
    <scope>NUCLEOTIDE SEQUENCE [LARGE SCALE GENOMIC DNA]</scope>
    <source>
        <strain evidence="1 2">WH 0003</strain>
    </source>
</reference>
<organism evidence="1 2">
    <name type="scientific">Crocosphaera watsonii WH 0003</name>
    <dbReference type="NCBI Taxonomy" id="423471"/>
    <lineage>
        <taxon>Bacteria</taxon>
        <taxon>Bacillati</taxon>
        <taxon>Cyanobacteriota</taxon>
        <taxon>Cyanophyceae</taxon>
        <taxon>Oscillatoriophycideae</taxon>
        <taxon>Chroococcales</taxon>
        <taxon>Aphanothecaceae</taxon>
        <taxon>Crocosphaera</taxon>
    </lineage>
</organism>
<gene>
    <name evidence="1" type="ORF">CWATWH0003_0242</name>
</gene>
<comment type="caution">
    <text evidence="1">The sequence shown here is derived from an EMBL/GenBank/DDBJ whole genome shotgun (WGS) entry which is preliminary data.</text>
</comment>
<name>G5IY88_CROWT</name>
<dbReference type="AlphaFoldDB" id="G5IY88"/>
<evidence type="ECO:0000313" key="1">
    <source>
        <dbReference type="EMBL" id="EHJ15094.1"/>
    </source>
</evidence>
<dbReference type="PATRIC" id="fig|423471.3.peg.224"/>
<accession>G5IY88</accession>